<proteinExistence type="inferred from homology"/>
<dbReference type="InterPro" id="IPR000504">
    <property type="entry name" value="RRM_dom"/>
</dbReference>
<dbReference type="InterPro" id="IPR003954">
    <property type="entry name" value="RRM_euk-type"/>
</dbReference>
<dbReference type="CDD" id="cd12383">
    <property type="entry name" value="RRM_RBM42"/>
    <property type="match status" value="1"/>
</dbReference>
<dbReference type="PANTHER" id="PTHR47640:SF11">
    <property type="entry name" value="RNA-BINDING PROTEIN 42"/>
    <property type="match status" value="1"/>
</dbReference>
<dbReference type="SUPFAM" id="SSF54928">
    <property type="entry name" value="RNA-binding domain, RBD"/>
    <property type="match status" value="1"/>
</dbReference>
<evidence type="ECO:0000313" key="8">
    <source>
        <dbReference type="WBParaSite" id="MCU_007808-RB"/>
    </source>
</evidence>
<organism evidence="8">
    <name type="scientific">Mesocestoides corti</name>
    <name type="common">Flatworm</name>
    <dbReference type="NCBI Taxonomy" id="53468"/>
    <lineage>
        <taxon>Eukaryota</taxon>
        <taxon>Metazoa</taxon>
        <taxon>Spiralia</taxon>
        <taxon>Lophotrochozoa</taxon>
        <taxon>Platyhelminthes</taxon>
        <taxon>Cestoda</taxon>
        <taxon>Eucestoda</taxon>
        <taxon>Cyclophyllidea</taxon>
        <taxon>Mesocestoididae</taxon>
        <taxon>Mesocestoides</taxon>
    </lineage>
</organism>
<dbReference type="PANTHER" id="PTHR47640">
    <property type="entry name" value="TRNA SELENOCYSTEINE 1-ASSOCIATED PROTEIN 1-RELATED-RELATED"/>
    <property type="match status" value="1"/>
</dbReference>
<evidence type="ECO:0000256" key="1">
    <source>
        <dbReference type="ARBA" id="ARBA00007408"/>
    </source>
</evidence>
<keyword evidence="3 5" id="KW-0694">RNA-binding</keyword>
<feature type="domain" description="RRM" evidence="7">
    <location>
        <begin position="293"/>
        <end position="371"/>
    </location>
</feature>
<dbReference type="InterPro" id="IPR034215">
    <property type="entry name" value="RBM42_RRM"/>
</dbReference>
<accession>A0A5K3FFR8</accession>
<dbReference type="InterPro" id="IPR050825">
    <property type="entry name" value="RBM42_RBP45_47-like"/>
</dbReference>
<dbReference type="InterPro" id="IPR035979">
    <property type="entry name" value="RBD_domain_sf"/>
</dbReference>
<dbReference type="GO" id="GO:0003729">
    <property type="term" value="F:mRNA binding"/>
    <property type="evidence" value="ECO:0007669"/>
    <property type="project" value="InterPro"/>
</dbReference>
<dbReference type="Pfam" id="PF00076">
    <property type="entry name" value="RRM_1"/>
    <property type="match status" value="1"/>
</dbReference>
<dbReference type="SMART" id="SM00360">
    <property type="entry name" value="RRM"/>
    <property type="match status" value="1"/>
</dbReference>
<evidence type="ECO:0000256" key="5">
    <source>
        <dbReference type="PROSITE-ProRule" id="PRU00176"/>
    </source>
</evidence>
<evidence type="ECO:0000256" key="6">
    <source>
        <dbReference type="SAM" id="MobiDB-lite"/>
    </source>
</evidence>
<sequence length="393" mass="42504">YPFGGLISFLPNLCIQSVYKQQIACSVFEAEIASQSSHVQVNHSLSSTLHYTQPSTFAMPYVPGSQFASPGLMPPNHLLSHQTAPGVYMPQTYAMGPTYMSPAAPPPVCQAPQTVISAPPQMAAPSELAAAVRANREAEAAAKLAASEDTFDVDDDVTRALLAAAAGVTYNNQTTQTSSSTSSVTSKAASSNSASTQATNVVPAVPSKTVVVPQSLLPAQLLSSTQRTIPRVPLVPGGSASGSYLDSSTSLPMRSKSSLTEEPYSFQKKVYKRVAAGMVWEDPTLGDWDPNDFRIFCGDLGNEVSDDTLIRAFSRYPSFRKAKVIVDKRTGKSRGYGFVSFSDPNDFTRAIREMNGKYVGNRPIKLKKSDWKNRQLETYRKKEKAKKKLGLKI</sequence>
<dbReference type="AlphaFoldDB" id="A0A5K3FFR8"/>
<comment type="similarity">
    <text evidence="1">Belongs to the RRM RBM42 family.</text>
</comment>
<feature type="region of interest" description="Disordered" evidence="6">
    <location>
        <begin position="173"/>
        <end position="199"/>
    </location>
</feature>
<evidence type="ECO:0000259" key="7">
    <source>
        <dbReference type="PROSITE" id="PS50102"/>
    </source>
</evidence>
<dbReference type="WBParaSite" id="MCU_007808-RB">
    <property type="protein sequence ID" value="MCU_007808-RB"/>
    <property type="gene ID" value="MCU_007808"/>
</dbReference>
<dbReference type="InterPro" id="IPR012677">
    <property type="entry name" value="Nucleotide-bd_a/b_plait_sf"/>
</dbReference>
<dbReference type="SMART" id="SM00361">
    <property type="entry name" value="RRM_1"/>
    <property type="match status" value="1"/>
</dbReference>
<protein>
    <recommendedName>
        <fullName evidence="2">RNA-binding protein 42</fullName>
    </recommendedName>
    <alternativeName>
        <fullName evidence="4">RNA-binding motif protein 42</fullName>
    </alternativeName>
</protein>
<name>A0A5K3FFR8_MESCO</name>
<dbReference type="Gene3D" id="3.30.70.330">
    <property type="match status" value="1"/>
</dbReference>
<evidence type="ECO:0000256" key="3">
    <source>
        <dbReference type="ARBA" id="ARBA00022884"/>
    </source>
</evidence>
<reference evidence="8" key="1">
    <citation type="submission" date="2019-11" db="UniProtKB">
        <authorList>
            <consortium name="WormBaseParasite"/>
        </authorList>
    </citation>
    <scope>IDENTIFICATION</scope>
</reference>
<evidence type="ECO:0000256" key="4">
    <source>
        <dbReference type="ARBA" id="ARBA00030574"/>
    </source>
</evidence>
<dbReference type="PROSITE" id="PS50102">
    <property type="entry name" value="RRM"/>
    <property type="match status" value="1"/>
</dbReference>
<evidence type="ECO:0000256" key="2">
    <source>
        <dbReference type="ARBA" id="ARBA00015192"/>
    </source>
</evidence>